<dbReference type="EMBL" id="SRMA01027333">
    <property type="protein sequence ID" value="TRY55204.1"/>
    <property type="molecule type" value="Genomic_DNA"/>
</dbReference>
<dbReference type="GO" id="GO:0016020">
    <property type="term" value="C:membrane"/>
    <property type="evidence" value="ECO:0007669"/>
    <property type="project" value="UniProtKB-SubCell"/>
</dbReference>
<name>A0A553MPU8_9TELE</name>
<evidence type="ECO:0000256" key="3">
    <source>
        <dbReference type="ARBA" id="ARBA00022989"/>
    </source>
</evidence>
<keyword evidence="8" id="KW-1185">Reference proteome</keyword>
<comment type="caution">
    <text evidence="7">The sequence shown here is derived from an EMBL/GenBank/DDBJ whole genome shotgun (WGS) entry which is preliminary data.</text>
</comment>
<gene>
    <name evidence="7" type="ORF">DNTS_032679</name>
</gene>
<dbReference type="Pfam" id="PF11057">
    <property type="entry name" value="Cortexin"/>
    <property type="match status" value="1"/>
</dbReference>
<sequence length="154" mass="16662">MSILGESSRPITGEHPRMRESIFGACKREEPDHELRVRTLSMGAVEAAPLFLCSSRPEIRVVPAEGNSFLLKMSVLLLLASTSPPPPPEPSLAPPSGPEQGVALCLVGLLLLCLGFLLVRCSRIILDPYRSMPASSWSQNKGTPERGEFDNALV</sequence>
<evidence type="ECO:0000256" key="6">
    <source>
        <dbReference type="SAM" id="Phobius"/>
    </source>
</evidence>
<feature type="region of interest" description="Disordered" evidence="5">
    <location>
        <begin position="133"/>
        <end position="154"/>
    </location>
</feature>
<evidence type="ECO:0000256" key="4">
    <source>
        <dbReference type="ARBA" id="ARBA00023136"/>
    </source>
</evidence>
<proteinExistence type="predicted"/>
<dbReference type="PANTHER" id="PTHR16736">
    <property type="entry name" value="CORTEXIN-1-RELATED"/>
    <property type="match status" value="1"/>
</dbReference>
<keyword evidence="3 6" id="KW-1133">Transmembrane helix</keyword>
<feature type="transmembrane region" description="Helical" evidence="6">
    <location>
        <begin position="101"/>
        <end position="119"/>
    </location>
</feature>
<evidence type="ECO:0000313" key="7">
    <source>
        <dbReference type="EMBL" id="TRY55204.1"/>
    </source>
</evidence>
<dbReference type="PANTHER" id="PTHR16736:SF7">
    <property type="entry name" value="CORTEXIN-1"/>
    <property type="match status" value="1"/>
</dbReference>
<keyword evidence="2 6" id="KW-0812">Transmembrane</keyword>
<keyword evidence="4 6" id="KW-0472">Membrane</keyword>
<feature type="compositionally biased region" description="Polar residues" evidence="5">
    <location>
        <begin position="133"/>
        <end position="142"/>
    </location>
</feature>
<evidence type="ECO:0000256" key="1">
    <source>
        <dbReference type="ARBA" id="ARBA00004167"/>
    </source>
</evidence>
<comment type="subcellular location">
    <subcellularLocation>
        <location evidence="1">Membrane</location>
        <topology evidence="1">Single-pass membrane protein</topology>
    </subcellularLocation>
</comment>
<feature type="compositionally biased region" description="Basic and acidic residues" evidence="5">
    <location>
        <begin position="143"/>
        <end position="154"/>
    </location>
</feature>
<dbReference type="AlphaFoldDB" id="A0A553MPU8"/>
<evidence type="ECO:0000313" key="8">
    <source>
        <dbReference type="Proteomes" id="UP000316079"/>
    </source>
</evidence>
<dbReference type="Proteomes" id="UP000316079">
    <property type="component" value="Unassembled WGS sequence"/>
</dbReference>
<evidence type="ECO:0000256" key="2">
    <source>
        <dbReference type="ARBA" id="ARBA00022692"/>
    </source>
</evidence>
<accession>A0A553MPU8</accession>
<evidence type="ECO:0000256" key="5">
    <source>
        <dbReference type="SAM" id="MobiDB-lite"/>
    </source>
</evidence>
<reference evidence="7 8" key="1">
    <citation type="journal article" date="2019" name="Sci. Data">
        <title>Hybrid genome assembly and annotation of Danionella translucida.</title>
        <authorList>
            <person name="Kadobianskyi M."/>
            <person name="Schulze L."/>
            <person name="Schuelke M."/>
            <person name="Judkewitz B."/>
        </authorList>
    </citation>
    <scope>NUCLEOTIDE SEQUENCE [LARGE SCALE GENOMIC DNA]</scope>
    <source>
        <strain evidence="7 8">Bolton</strain>
    </source>
</reference>
<dbReference type="InterPro" id="IPR020066">
    <property type="entry name" value="Cortexin"/>
</dbReference>
<organism evidence="7 8">
    <name type="scientific">Danionella cerebrum</name>
    <dbReference type="NCBI Taxonomy" id="2873325"/>
    <lineage>
        <taxon>Eukaryota</taxon>
        <taxon>Metazoa</taxon>
        <taxon>Chordata</taxon>
        <taxon>Craniata</taxon>
        <taxon>Vertebrata</taxon>
        <taxon>Euteleostomi</taxon>
        <taxon>Actinopterygii</taxon>
        <taxon>Neopterygii</taxon>
        <taxon>Teleostei</taxon>
        <taxon>Ostariophysi</taxon>
        <taxon>Cypriniformes</taxon>
        <taxon>Danionidae</taxon>
        <taxon>Danioninae</taxon>
        <taxon>Danionella</taxon>
    </lineage>
</organism>
<protein>
    <submittedName>
        <fullName evidence="7">Uncharacterized protein</fullName>
    </submittedName>
</protein>